<dbReference type="GO" id="GO:0000049">
    <property type="term" value="F:tRNA binding"/>
    <property type="evidence" value="ECO:0007669"/>
    <property type="project" value="UniProtKB-KW"/>
</dbReference>
<evidence type="ECO:0000313" key="8">
    <source>
        <dbReference type="Proteomes" id="UP000694569"/>
    </source>
</evidence>
<evidence type="ECO:0000256" key="2">
    <source>
        <dbReference type="ARBA" id="ARBA00022555"/>
    </source>
</evidence>
<evidence type="ECO:0000256" key="5">
    <source>
        <dbReference type="ARBA" id="ARBA00038063"/>
    </source>
</evidence>
<dbReference type="GO" id="GO:0004045">
    <property type="term" value="F:peptidyl-tRNA hydrolase activity"/>
    <property type="evidence" value="ECO:0007669"/>
    <property type="project" value="UniProtKB-EC"/>
</dbReference>
<dbReference type="Ensembl" id="ENSLLET00000021775.1">
    <property type="protein sequence ID" value="ENSLLEP00000020961.1"/>
    <property type="gene ID" value="ENSLLEG00000013276.1"/>
</dbReference>
<evidence type="ECO:0000256" key="4">
    <source>
        <dbReference type="ARBA" id="ARBA00022884"/>
    </source>
</evidence>
<accession>A0A8C5PFQ9</accession>
<sequence>MGGGGNMLQAPSWYTQRWSRKCLQRCTCGGSKMLPLRLLCSLHLGRGFSTGVTEASTVQELLMVVGLGNYSMAGTRHSVGMAVLNQLARRLNVADRWRADRQSKADLVETQVDGMQLVLVKPRQFMNVNGESVAKAAGKFNVIPENIYLLHDELSKPFGKVSLKLGGSAKGHNGVRSCINYLQSDCMTRLLIGIGRPAGSSSVVGYVLEPFTRPEQETLPQVLELGVDTLLAHIRSRTSAGPAGSNGTIKNAESHSSKS</sequence>
<name>A0A8C5PFQ9_9ANUR</name>
<evidence type="ECO:0000256" key="1">
    <source>
        <dbReference type="ARBA" id="ARBA00013260"/>
    </source>
</evidence>
<comment type="similarity">
    <text evidence="5">Belongs to the PTH family.</text>
</comment>
<evidence type="ECO:0000256" key="3">
    <source>
        <dbReference type="ARBA" id="ARBA00022801"/>
    </source>
</evidence>
<organism evidence="7 8">
    <name type="scientific">Leptobrachium leishanense</name>
    <name type="common">Leishan spiny toad</name>
    <dbReference type="NCBI Taxonomy" id="445787"/>
    <lineage>
        <taxon>Eukaryota</taxon>
        <taxon>Metazoa</taxon>
        <taxon>Chordata</taxon>
        <taxon>Craniata</taxon>
        <taxon>Vertebrata</taxon>
        <taxon>Euteleostomi</taxon>
        <taxon>Amphibia</taxon>
        <taxon>Batrachia</taxon>
        <taxon>Anura</taxon>
        <taxon>Pelobatoidea</taxon>
        <taxon>Megophryidae</taxon>
        <taxon>Leptobrachium</taxon>
    </lineage>
</organism>
<dbReference type="NCBIfam" id="TIGR00447">
    <property type="entry name" value="pth"/>
    <property type="match status" value="1"/>
</dbReference>
<feature type="region of interest" description="Disordered" evidence="6">
    <location>
        <begin position="238"/>
        <end position="259"/>
    </location>
</feature>
<dbReference type="EC" id="3.1.1.29" evidence="1"/>
<evidence type="ECO:0000313" key="7">
    <source>
        <dbReference type="Ensembl" id="ENSLLEP00000020961.1"/>
    </source>
</evidence>
<keyword evidence="3" id="KW-0378">Hydrolase</keyword>
<dbReference type="InterPro" id="IPR001328">
    <property type="entry name" value="Pept_tRNA_hydro"/>
</dbReference>
<reference evidence="7" key="2">
    <citation type="submission" date="2025-09" db="UniProtKB">
        <authorList>
            <consortium name="Ensembl"/>
        </authorList>
    </citation>
    <scope>IDENTIFICATION</scope>
</reference>
<proteinExistence type="inferred from homology"/>
<evidence type="ECO:0000256" key="6">
    <source>
        <dbReference type="SAM" id="MobiDB-lite"/>
    </source>
</evidence>
<keyword evidence="2" id="KW-0820">tRNA-binding</keyword>
<dbReference type="SUPFAM" id="SSF53178">
    <property type="entry name" value="Peptidyl-tRNA hydrolase-like"/>
    <property type="match status" value="1"/>
</dbReference>
<dbReference type="Proteomes" id="UP000694569">
    <property type="component" value="Unplaced"/>
</dbReference>
<dbReference type="AlphaFoldDB" id="A0A8C5PFQ9"/>
<keyword evidence="4" id="KW-0694">RNA-binding</keyword>
<dbReference type="InterPro" id="IPR036416">
    <property type="entry name" value="Pept_tRNA_hydro_sf"/>
</dbReference>
<dbReference type="PANTHER" id="PTHR17224">
    <property type="entry name" value="PEPTIDYL-TRNA HYDROLASE"/>
    <property type="match status" value="1"/>
</dbReference>
<protein>
    <recommendedName>
        <fullName evidence="1">peptidyl-tRNA hydrolase</fullName>
        <ecNumber evidence="1">3.1.1.29</ecNumber>
    </recommendedName>
</protein>
<dbReference type="OrthoDB" id="1711136at2759"/>
<gene>
    <name evidence="7" type="primary">PTRH1</name>
</gene>
<dbReference type="Gene3D" id="3.40.50.1470">
    <property type="entry name" value="Peptidyl-tRNA hydrolase"/>
    <property type="match status" value="1"/>
</dbReference>
<dbReference type="PANTHER" id="PTHR17224:SF1">
    <property type="entry name" value="PEPTIDYL-TRNA HYDROLASE"/>
    <property type="match status" value="1"/>
</dbReference>
<dbReference type="GeneTree" id="ENSGT00390000004247"/>
<dbReference type="InterPro" id="IPR018171">
    <property type="entry name" value="Pept_tRNA_hydro_CS"/>
</dbReference>
<dbReference type="Pfam" id="PF01195">
    <property type="entry name" value="Pept_tRNA_hydro"/>
    <property type="match status" value="1"/>
</dbReference>
<dbReference type="PROSITE" id="PS01196">
    <property type="entry name" value="PEPT_TRNA_HYDROL_2"/>
    <property type="match status" value="1"/>
</dbReference>
<dbReference type="CDD" id="cd00462">
    <property type="entry name" value="PTH"/>
    <property type="match status" value="1"/>
</dbReference>
<keyword evidence="8" id="KW-1185">Reference proteome</keyword>
<reference evidence="7" key="1">
    <citation type="submission" date="2025-08" db="UniProtKB">
        <authorList>
            <consortium name="Ensembl"/>
        </authorList>
    </citation>
    <scope>IDENTIFICATION</scope>
</reference>